<evidence type="ECO:0000256" key="1">
    <source>
        <dbReference type="ARBA" id="ARBA00006568"/>
    </source>
</evidence>
<evidence type="ECO:0000256" key="4">
    <source>
        <dbReference type="SAM" id="MobiDB-lite"/>
    </source>
</evidence>
<dbReference type="InterPro" id="IPR033734">
    <property type="entry name" value="Jacalin-like_lectin_dom_plant"/>
</dbReference>
<feature type="domain" description="Jacalin-type lectin" evidence="5">
    <location>
        <begin position="1"/>
        <end position="107"/>
    </location>
</feature>
<dbReference type="PROSITE" id="PS51752">
    <property type="entry name" value="JACALIN_LECTIN"/>
    <property type="match status" value="5"/>
</dbReference>
<feature type="region of interest" description="Disordered" evidence="4">
    <location>
        <begin position="1"/>
        <end position="22"/>
    </location>
</feature>
<dbReference type="InterPro" id="IPR001229">
    <property type="entry name" value="Jacalin-like_lectin_dom"/>
</dbReference>
<keyword evidence="2" id="KW-0430">Lectin</keyword>
<feature type="domain" description="Jacalin-type lectin" evidence="5">
    <location>
        <begin position="287"/>
        <end position="430"/>
    </location>
</feature>
<feature type="domain" description="Jacalin-type lectin" evidence="5">
    <location>
        <begin position="644"/>
        <end position="793"/>
    </location>
</feature>
<dbReference type="SUPFAM" id="SSF51101">
    <property type="entry name" value="Mannose-binding lectins"/>
    <property type="match status" value="5"/>
</dbReference>
<evidence type="ECO:0000256" key="3">
    <source>
        <dbReference type="ARBA" id="ARBA00022737"/>
    </source>
</evidence>
<evidence type="ECO:0000313" key="7">
    <source>
        <dbReference type="Proteomes" id="UP001188597"/>
    </source>
</evidence>
<dbReference type="PANTHER" id="PTHR47293:SF66">
    <property type="entry name" value="JACALIN-RELATED LECTIN 11-RELATED"/>
    <property type="match status" value="1"/>
</dbReference>
<name>A0AA88VFG1_9ASTE</name>
<keyword evidence="7" id="KW-1185">Reference proteome</keyword>
<dbReference type="Proteomes" id="UP001188597">
    <property type="component" value="Unassembled WGS sequence"/>
</dbReference>
<dbReference type="CDD" id="cd09612">
    <property type="entry name" value="Jacalin"/>
    <property type="match status" value="1"/>
</dbReference>
<organism evidence="6 7">
    <name type="scientific">Escallonia herrerae</name>
    <dbReference type="NCBI Taxonomy" id="1293975"/>
    <lineage>
        <taxon>Eukaryota</taxon>
        <taxon>Viridiplantae</taxon>
        <taxon>Streptophyta</taxon>
        <taxon>Embryophyta</taxon>
        <taxon>Tracheophyta</taxon>
        <taxon>Spermatophyta</taxon>
        <taxon>Magnoliopsida</taxon>
        <taxon>eudicotyledons</taxon>
        <taxon>Gunneridae</taxon>
        <taxon>Pentapetalae</taxon>
        <taxon>asterids</taxon>
        <taxon>campanulids</taxon>
        <taxon>Escalloniales</taxon>
        <taxon>Escalloniaceae</taxon>
        <taxon>Escallonia</taxon>
    </lineage>
</organism>
<sequence length="795" mass="86687">MFRTEKGECSAKFGGDGGEPQKIDLEHPSQYLTGIGGKYSSNNYVNQITIRSLSFYTNTNERGPYGGYEGSNVQVFSSRADGCDIAGFHGSVGSGKQLASIGFYTRPKSSTCPPKAPQVVDLDGSTSRGPWGGPGTSWSYIPECNIRQIIVYRNQYFICSIMFKTEKGEFSAKFGSDDGNPEKVDLVNSSEYLTGVSGKYSSNSYVNQITIRSLSFYTNIKEWGAIGGYEGSNVQAFSSRAEDHVIVGFHGTVGSGKHLASIGIYTKPKSVVYPPIPIPKVVALDGSTSLGPWGGPGTSWSYIPKINIRQIIVYRNQYFICSIMFKTEKGEFSAKFGSDEGNPEKVDLGNSSEYLTGISGKYSSNSYVNQITIRSLSFYTNIKEWGDIGGYEGSNVQAFSCRTEDRVIVGFHGTVGSGKHLASIGIYTKPKSVVYPPIPKEEAEGSTSLGPWGGPGTTWSFLPDSKITHITIRRNQYYICSIMFGTEKGEYSANFGDVGGDSEKVRSYKCYLMFNSYQTIISKLVLFNATLNSFSPPVQIDLPNSSEYLTGISGKYSSNSYVNQITITSLSFYTNLKERGPYGGYNGNNVQVFSSRADGRVIVGFHGSIGSGKQLASIGIYTKPASDPPTKISEWNDVMIADMPREVGPWGISGGQSWDDGVFLDVKQVYVTLNESQRWVRGIQFEYVNRNGKHVLSDMHGSPSTGDTVEKINLTGTDQIFVGIAGFFGPIEGDSGLEGITSITFYTTKMKYGPFGNGMRGTYFASTPSKGKLVGFHGRNGAYLHAIGVHMKYFE</sequence>
<dbReference type="Gene3D" id="2.100.10.30">
    <property type="entry name" value="Jacalin-like lectin domain"/>
    <property type="match status" value="5"/>
</dbReference>
<dbReference type="SMART" id="SM00915">
    <property type="entry name" value="Jacalin"/>
    <property type="match status" value="4"/>
</dbReference>
<dbReference type="Pfam" id="PF01419">
    <property type="entry name" value="Jacalin"/>
    <property type="match status" value="5"/>
</dbReference>
<dbReference type="AlphaFoldDB" id="A0AA88VFG1"/>
<evidence type="ECO:0000256" key="2">
    <source>
        <dbReference type="ARBA" id="ARBA00022734"/>
    </source>
</evidence>
<dbReference type="InterPro" id="IPR036404">
    <property type="entry name" value="Jacalin-like_lectin_dom_sf"/>
</dbReference>
<proteinExistence type="inferred from homology"/>
<comment type="similarity">
    <text evidence="1">Belongs to the jacalin lectin family.</text>
</comment>
<feature type="domain" description="Jacalin-type lectin" evidence="5">
    <location>
        <begin position="122"/>
        <end position="268"/>
    </location>
</feature>
<dbReference type="EMBL" id="JAVXUP010001933">
    <property type="protein sequence ID" value="KAK3006893.1"/>
    <property type="molecule type" value="Genomic_DNA"/>
</dbReference>
<dbReference type="PANTHER" id="PTHR47293">
    <property type="entry name" value="JACALIN-RELATED LECTIN 3"/>
    <property type="match status" value="1"/>
</dbReference>
<accession>A0AA88VFG1</accession>
<keyword evidence="3" id="KW-0677">Repeat</keyword>
<dbReference type="GO" id="GO:0030246">
    <property type="term" value="F:carbohydrate binding"/>
    <property type="evidence" value="ECO:0007669"/>
    <property type="project" value="UniProtKB-KW"/>
</dbReference>
<evidence type="ECO:0000313" key="6">
    <source>
        <dbReference type="EMBL" id="KAK3006893.1"/>
    </source>
</evidence>
<protein>
    <recommendedName>
        <fullName evidence="5">Jacalin-type lectin domain-containing protein</fullName>
    </recommendedName>
</protein>
<feature type="domain" description="Jacalin-type lectin" evidence="5">
    <location>
        <begin position="446"/>
        <end position="624"/>
    </location>
</feature>
<reference evidence="6" key="1">
    <citation type="submission" date="2022-12" db="EMBL/GenBank/DDBJ databases">
        <title>Draft genome assemblies for two species of Escallonia (Escalloniales).</title>
        <authorList>
            <person name="Chanderbali A."/>
            <person name="Dervinis C."/>
            <person name="Anghel I."/>
            <person name="Soltis D."/>
            <person name="Soltis P."/>
            <person name="Zapata F."/>
        </authorList>
    </citation>
    <scope>NUCLEOTIDE SEQUENCE</scope>
    <source>
        <strain evidence="6">UCBG64.0493</strain>
        <tissue evidence="6">Leaf</tissue>
    </source>
</reference>
<evidence type="ECO:0000259" key="5">
    <source>
        <dbReference type="PROSITE" id="PS51752"/>
    </source>
</evidence>
<comment type="caution">
    <text evidence="6">The sequence shown here is derived from an EMBL/GenBank/DDBJ whole genome shotgun (WGS) entry which is preliminary data.</text>
</comment>
<gene>
    <name evidence="6" type="ORF">RJ639_017517</name>
</gene>